<feature type="domain" description="DUF2345" evidence="2">
    <location>
        <begin position="76"/>
        <end position="223"/>
    </location>
</feature>
<dbReference type="InterPro" id="IPR018769">
    <property type="entry name" value="VgrG2_DUF2345"/>
</dbReference>
<evidence type="ECO:0000313" key="3">
    <source>
        <dbReference type="EMBL" id="EEF25592.1"/>
    </source>
</evidence>
<dbReference type="InParanoid" id="B9TEX2"/>
<sequence length="333" mass="34560">MDAAEAVASLKATQSLGTTLLDAATGQHALTSKAAVQAHKDFLAQIDPADKGKFAGPVNGQDAAKPTAGSRDLDASSPVEKFGAPVVLIDSAAGINWATPASTALFAGQHLHWTTQSDMHMTAAYTSSSVSAEATSLYAHEGGIQAIAGNGPVSVQAHTDRLEILADKEVAVISVNDGIEVKANKRIVLQAGQASITLDGQDITFACPGTFSVKGAQHVLDGGSSEAAQLEELPHLLVTPLLQPYSLRWAATSAVTGKPSADVDVHALDIGSNGIAFSGKTAGDGRTPRILDQERPQDFSVLIGSGDWVTHVRTNQDPVVSGPDDWMELEAEE</sequence>
<name>B9TEX2_RICCO</name>
<dbReference type="Proteomes" id="UP000008311">
    <property type="component" value="Unassembled WGS sequence"/>
</dbReference>
<feature type="region of interest" description="Disordered" evidence="1">
    <location>
        <begin position="53"/>
        <end position="76"/>
    </location>
</feature>
<evidence type="ECO:0000259" key="2">
    <source>
        <dbReference type="Pfam" id="PF10106"/>
    </source>
</evidence>
<reference evidence="4" key="1">
    <citation type="journal article" date="2010" name="Nat. Biotechnol.">
        <title>Draft genome sequence of the oilseed species Ricinus communis.</title>
        <authorList>
            <person name="Chan A.P."/>
            <person name="Crabtree J."/>
            <person name="Zhao Q."/>
            <person name="Lorenzi H."/>
            <person name="Orvis J."/>
            <person name="Puiu D."/>
            <person name="Melake-Berhan A."/>
            <person name="Jones K.M."/>
            <person name="Redman J."/>
            <person name="Chen G."/>
            <person name="Cahoon E.B."/>
            <person name="Gedil M."/>
            <person name="Stanke M."/>
            <person name="Haas B.J."/>
            <person name="Wortman J.R."/>
            <person name="Fraser-Liggett C.M."/>
            <person name="Ravel J."/>
            <person name="Rabinowicz P.D."/>
        </authorList>
    </citation>
    <scope>NUCLEOTIDE SEQUENCE [LARGE SCALE GENOMIC DNA]</scope>
    <source>
        <strain evidence="4">cv. Hale</strain>
    </source>
</reference>
<dbReference type="Pfam" id="PF10106">
    <property type="entry name" value="DUF2345"/>
    <property type="match status" value="1"/>
</dbReference>
<proteinExistence type="predicted"/>
<organism evidence="3 4">
    <name type="scientific">Ricinus communis</name>
    <name type="common">Castor bean</name>
    <dbReference type="NCBI Taxonomy" id="3988"/>
    <lineage>
        <taxon>Eukaryota</taxon>
        <taxon>Viridiplantae</taxon>
        <taxon>Streptophyta</taxon>
        <taxon>Embryophyta</taxon>
        <taxon>Tracheophyta</taxon>
        <taxon>Spermatophyta</taxon>
        <taxon>Magnoliopsida</taxon>
        <taxon>eudicotyledons</taxon>
        <taxon>Gunneridae</taxon>
        <taxon>Pentapetalae</taxon>
        <taxon>rosids</taxon>
        <taxon>fabids</taxon>
        <taxon>Malpighiales</taxon>
        <taxon>Euphorbiaceae</taxon>
        <taxon>Acalyphoideae</taxon>
        <taxon>Acalypheae</taxon>
        <taxon>Ricinus</taxon>
    </lineage>
</organism>
<protein>
    <recommendedName>
        <fullName evidence="2">DUF2345 domain-containing protein</fullName>
    </recommendedName>
</protein>
<dbReference type="AlphaFoldDB" id="B9TEX2"/>
<accession>B9TEX2</accession>
<dbReference type="EMBL" id="EQ979348">
    <property type="protein sequence ID" value="EEF25592.1"/>
    <property type="molecule type" value="Genomic_DNA"/>
</dbReference>
<gene>
    <name evidence="3" type="ORF">RCOM_1831980</name>
</gene>
<evidence type="ECO:0000256" key="1">
    <source>
        <dbReference type="SAM" id="MobiDB-lite"/>
    </source>
</evidence>
<dbReference type="STRING" id="3988.B9TEX2"/>
<evidence type="ECO:0000313" key="4">
    <source>
        <dbReference type="Proteomes" id="UP000008311"/>
    </source>
</evidence>
<keyword evidence="4" id="KW-1185">Reference proteome</keyword>